<dbReference type="Pfam" id="PF12698">
    <property type="entry name" value="ABC2_membrane_3"/>
    <property type="match status" value="1"/>
</dbReference>
<feature type="domain" description="ABC transmembrane type-2" evidence="9">
    <location>
        <begin position="96"/>
        <end position="336"/>
    </location>
</feature>
<evidence type="ECO:0000256" key="1">
    <source>
        <dbReference type="ARBA" id="ARBA00004651"/>
    </source>
</evidence>
<feature type="transmembrane region" description="Helical" evidence="8">
    <location>
        <begin position="225"/>
        <end position="248"/>
    </location>
</feature>
<keyword evidence="7 8" id="KW-0472">Membrane</keyword>
<protein>
    <submittedName>
        <fullName evidence="10">ABC transporter permease</fullName>
    </submittedName>
</protein>
<keyword evidence="4" id="KW-1003">Cell membrane</keyword>
<evidence type="ECO:0000256" key="5">
    <source>
        <dbReference type="ARBA" id="ARBA00022692"/>
    </source>
</evidence>
<feature type="transmembrane region" description="Helical" evidence="8">
    <location>
        <begin position="255"/>
        <end position="273"/>
    </location>
</feature>
<organism evidence="10 11">
    <name type="scientific">Pseudalkalibacillus berkeleyi</name>
    <dbReference type="NCBI Taxonomy" id="1069813"/>
    <lineage>
        <taxon>Bacteria</taxon>
        <taxon>Bacillati</taxon>
        <taxon>Bacillota</taxon>
        <taxon>Bacilli</taxon>
        <taxon>Bacillales</taxon>
        <taxon>Fictibacillaceae</taxon>
        <taxon>Pseudalkalibacillus</taxon>
    </lineage>
</organism>
<feature type="transmembrane region" description="Helical" evidence="8">
    <location>
        <begin position="21"/>
        <end position="39"/>
    </location>
</feature>
<comment type="similarity">
    <text evidence="2">Belongs to the ABC-2 integral membrane protein family.</text>
</comment>
<evidence type="ECO:0000313" key="10">
    <source>
        <dbReference type="EMBL" id="MCF6136723.1"/>
    </source>
</evidence>
<accession>A0ABS9GV57</accession>
<comment type="caution">
    <text evidence="10">The sequence shown here is derived from an EMBL/GenBank/DDBJ whole genome shotgun (WGS) entry which is preliminary data.</text>
</comment>
<evidence type="ECO:0000259" key="9">
    <source>
        <dbReference type="PROSITE" id="PS51012"/>
    </source>
</evidence>
<evidence type="ECO:0000313" key="11">
    <source>
        <dbReference type="Proteomes" id="UP001649381"/>
    </source>
</evidence>
<dbReference type="Proteomes" id="UP001649381">
    <property type="component" value="Unassembled WGS sequence"/>
</dbReference>
<evidence type="ECO:0000256" key="6">
    <source>
        <dbReference type="ARBA" id="ARBA00022989"/>
    </source>
</evidence>
<evidence type="ECO:0000256" key="3">
    <source>
        <dbReference type="ARBA" id="ARBA00022448"/>
    </source>
</evidence>
<keyword evidence="5 8" id="KW-0812">Transmembrane</keyword>
<keyword evidence="6 8" id="KW-1133">Transmembrane helix</keyword>
<proteinExistence type="inferred from homology"/>
<dbReference type="PANTHER" id="PTHR30294:SF38">
    <property type="entry name" value="TRANSPORT PERMEASE PROTEIN"/>
    <property type="match status" value="1"/>
</dbReference>
<evidence type="ECO:0000256" key="7">
    <source>
        <dbReference type="ARBA" id="ARBA00023136"/>
    </source>
</evidence>
<dbReference type="InterPro" id="IPR051449">
    <property type="entry name" value="ABC-2_transporter_component"/>
</dbReference>
<evidence type="ECO:0000256" key="4">
    <source>
        <dbReference type="ARBA" id="ARBA00022475"/>
    </source>
</evidence>
<reference evidence="10 11" key="1">
    <citation type="submission" date="2022-01" db="EMBL/GenBank/DDBJ databases">
        <title>Alkalihalobacillus sp. EGI L200015, a novel bacterium isolated from a salt lake sediment.</title>
        <authorList>
            <person name="Gao L."/>
            <person name="Fang B.-Z."/>
            <person name="Li W.-J."/>
        </authorList>
    </citation>
    <scope>NUCLEOTIDE SEQUENCE [LARGE SCALE GENOMIC DNA]</scope>
    <source>
        <strain evidence="10 11">KCTC 12718</strain>
    </source>
</reference>
<feature type="transmembrane region" description="Helical" evidence="8">
    <location>
        <begin position="146"/>
        <end position="168"/>
    </location>
</feature>
<dbReference type="PANTHER" id="PTHR30294">
    <property type="entry name" value="MEMBRANE COMPONENT OF ABC TRANSPORTER YHHJ-RELATED"/>
    <property type="match status" value="1"/>
</dbReference>
<dbReference type="PROSITE" id="PS51012">
    <property type="entry name" value="ABC_TM2"/>
    <property type="match status" value="1"/>
</dbReference>
<feature type="transmembrane region" description="Helical" evidence="8">
    <location>
        <begin position="311"/>
        <end position="333"/>
    </location>
</feature>
<evidence type="ECO:0000256" key="2">
    <source>
        <dbReference type="ARBA" id="ARBA00007783"/>
    </source>
</evidence>
<dbReference type="EMBL" id="JAKIJS010000001">
    <property type="protein sequence ID" value="MCF6136723.1"/>
    <property type="molecule type" value="Genomic_DNA"/>
</dbReference>
<gene>
    <name evidence="10" type="ORF">L2716_03210</name>
</gene>
<dbReference type="RefSeq" id="WP_236331714.1">
    <property type="nucleotide sequence ID" value="NZ_JAKIJS010000001.1"/>
</dbReference>
<keyword evidence="3" id="KW-0813">Transport</keyword>
<dbReference type="InterPro" id="IPR047817">
    <property type="entry name" value="ABC2_TM_bact-type"/>
</dbReference>
<comment type="subcellular location">
    <subcellularLocation>
        <location evidence="1">Cell membrane</location>
        <topology evidence="1">Multi-pass membrane protein</topology>
    </subcellularLocation>
</comment>
<feature type="transmembrane region" description="Helical" evidence="8">
    <location>
        <begin position="189"/>
        <end position="213"/>
    </location>
</feature>
<evidence type="ECO:0000256" key="8">
    <source>
        <dbReference type="SAM" id="Phobius"/>
    </source>
</evidence>
<sequence length="339" mass="38139">MRIKALTIRIIKQFFHDKRTLAMMLVAPLLILTIISLVFNGEDVVPAIGGENLPSPVIEKLKEADIDYKEVSEIKAESEFRSGELDGWVTLKDQQLRIILEGSDPGMNQRILATVKNVLQPSGQGKVEPEIEYYYGDEDMTSFDNFGPVLIGFFAFFFVFLIAGVSFLRERTGGTLERLMASPVKKSEVVIGYLLGFGFFTVIQSILIVFYSIYVLDLLMIGDFLWVVVITLLCAFTALSLGTLLSAYAQNELQMIQFIPIVVVPQVFFSGLFDLDSISNWVSWIGPITPLYYAAEALRDVMIRGLGFEDIAFELMVLLGFSLFFSIANIFALRKYRSF</sequence>
<keyword evidence="11" id="KW-1185">Reference proteome</keyword>
<dbReference type="InterPro" id="IPR013525">
    <property type="entry name" value="ABC2_TM"/>
</dbReference>
<name>A0ABS9GV57_9BACL</name>